<feature type="transmembrane region" description="Helical" evidence="1">
    <location>
        <begin position="62"/>
        <end position="80"/>
    </location>
</feature>
<evidence type="ECO:0000256" key="1">
    <source>
        <dbReference type="SAM" id="Phobius"/>
    </source>
</evidence>
<organism evidence="3 4">
    <name type="scientific">Anaerotruncus colihominis</name>
    <dbReference type="NCBI Taxonomy" id="169435"/>
    <lineage>
        <taxon>Bacteria</taxon>
        <taxon>Bacillati</taxon>
        <taxon>Bacillota</taxon>
        <taxon>Clostridia</taxon>
        <taxon>Eubacteriales</taxon>
        <taxon>Oscillospiraceae</taxon>
        <taxon>Anaerotruncus</taxon>
    </lineage>
</organism>
<dbReference type="AlphaFoldDB" id="A0A845QH45"/>
<evidence type="ECO:0000259" key="2">
    <source>
        <dbReference type="Pfam" id="PF04892"/>
    </source>
</evidence>
<keyword evidence="4" id="KW-1185">Reference proteome</keyword>
<keyword evidence="1" id="KW-1133">Transmembrane helix</keyword>
<comment type="caution">
    <text evidence="3">The sequence shown here is derived from an EMBL/GenBank/DDBJ whole genome shotgun (WGS) entry which is preliminary data.</text>
</comment>
<keyword evidence="1" id="KW-0472">Membrane</keyword>
<keyword evidence="1" id="KW-0812">Transmembrane</keyword>
<reference evidence="3 4" key="1">
    <citation type="submission" date="2018-08" db="EMBL/GenBank/DDBJ databases">
        <title>Murine metabolic-syndrome-specific gut microbial biobank.</title>
        <authorList>
            <person name="Liu C."/>
        </authorList>
    </citation>
    <scope>NUCLEOTIDE SEQUENCE [LARGE SCALE GENOMIC DNA]</scope>
    <source>
        <strain evidence="3 4">28</strain>
    </source>
</reference>
<feature type="transmembrane region" description="Helical" evidence="1">
    <location>
        <begin position="87"/>
        <end position="110"/>
    </location>
</feature>
<evidence type="ECO:0000313" key="4">
    <source>
        <dbReference type="Proteomes" id="UP000446866"/>
    </source>
</evidence>
<dbReference type="Proteomes" id="UP000446866">
    <property type="component" value="Unassembled WGS sequence"/>
</dbReference>
<name>A0A845QH45_9FIRM</name>
<feature type="domain" description="VanZ-like" evidence="2">
    <location>
        <begin position="27"/>
        <end position="131"/>
    </location>
</feature>
<protein>
    <submittedName>
        <fullName evidence="3">VanZ family protein</fullName>
    </submittedName>
</protein>
<proteinExistence type="predicted"/>
<gene>
    <name evidence="3" type="ORF">D0435_03645</name>
</gene>
<evidence type="ECO:0000313" key="3">
    <source>
        <dbReference type="EMBL" id="NBH60766.1"/>
    </source>
</evidence>
<dbReference type="InterPro" id="IPR006976">
    <property type="entry name" value="VanZ-like"/>
</dbReference>
<dbReference type="Pfam" id="PF04892">
    <property type="entry name" value="VanZ"/>
    <property type="match status" value="1"/>
</dbReference>
<feature type="transmembrane region" description="Helical" evidence="1">
    <location>
        <begin position="19"/>
        <end position="42"/>
    </location>
</feature>
<dbReference type="EMBL" id="QXWK01000004">
    <property type="protein sequence ID" value="NBH60766.1"/>
    <property type="molecule type" value="Genomic_DNA"/>
</dbReference>
<feature type="transmembrane region" description="Helical" evidence="1">
    <location>
        <begin position="116"/>
        <end position="133"/>
    </location>
</feature>
<sequence>MACFSALGYIVLYHKIPRYLYFSLIALYAVLLFITLFGRSALHAEYIWNPADSFAALGEPEMKLQSLLNFLCFVPMGYFFRKIKFPLMICSAIFLSFALELLQALTARGFFDTFDIILYVAGITAGYGVTKPLKLELLVESKMKS</sequence>
<accession>A0A845QH45</accession>